<feature type="transmembrane region" description="Helical" evidence="5">
    <location>
        <begin position="316"/>
        <end position="334"/>
    </location>
</feature>
<comment type="subcellular location">
    <subcellularLocation>
        <location evidence="1">Membrane</location>
        <topology evidence="1">Multi-pass membrane protein</topology>
    </subcellularLocation>
</comment>
<feature type="transmembrane region" description="Helical" evidence="5">
    <location>
        <begin position="30"/>
        <end position="47"/>
    </location>
</feature>
<evidence type="ECO:0000313" key="8">
    <source>
        <dbReference type="Proteomes" id="UP000034078"/>
    </source>
</evidence>
<evidence type="ECO:0000256" key="3">
    <source>
        <dbReference type="ARBA" id="ARBA00022989"/>
    </source>
</evidence>
<evidence type="ECO:0000256" key="2">
    <source>
        <dbReference type="ARBA" id="ARBA00022692"/>
    </source>
</evidence>
<feature type="transmembrane region" description="Helical" evidence="5">
    <location>
        <begin position="163"/>
        <end position="182"/>
    </location>
</feature>
<dbReference type="PANTHER" id="PTHR37422:SF13">
    <property type="entry name" value="LIPOPOLYSACCHARIDE BIOSYNTHESIS PROTEIN PA4999-RELATED"/>
    <property type="match status" value="1"/>
</dbReference>
<reference evidence="7 8" key="1">
    <citation type="journal article" date="2015" name="Nature">
        <title>rRNA introns, odd ribosomes, and small enigmatic genomes across a large radiation of phyla.</title>
        <authorList>
            <person name="Brown C.T."/>
            <person name="Hug L.A."/>
            <person name="Thomas B.C."/>
            <person name="Sharon I."/>
            <person name="Castelle C.J."/>
            <person name="Singh A."/>
            <person name="Wilkins M.J."/>
            <person name="Williams K.H."/>
            <person name="Banfield J.F."/>
        </authorList>
    </citation>
    <scope>NUCLEOTIDE SEQUENCE [LARGE SCALE GENOMIC DNA]</scope>
</reference>
<feature type="transmembrane region" description="Helical" evidence="5">
    <location>
        <begin position="82"/>
        <end position="102"/>
    </location>
</feature>
<feature type="transmembrane region" description="Helical" evidence="5">
    <location>
        <begin position="289"/>
        <end position="309"/>
    </location>
</feature>
<accession>A0A837IQ77</accession>
<proteinExistence type="predicted"/>
<dbReference type="EMBL" id="LCKO01000003">
    <property type="protein sequence ID" value="KKU01028.1"/>
    <property type="molecule type" value="Genomic_DNA"/>
</dbReference>
<protein>
    <recommendedName>
        <fullName evidence="6">O-antigen ligase-related domain-containing protein</fullName>
    </recommendedName>
</protein>
<evidence type="ECO:0000256" key="1">
    <source>
        <dbReference type="ARBA" id="ARBA00004141"/>
    </source>
</evidence>
<sequence length="361" mass="41700">MTYYLLIFSILIWSFGQLLNFQVTSLPFTFYPLDIICTLLTLSLLFSAKNRLAIIRDPLFRPLALFLLVVFISLFINFKSALAGGLSYPIFYLVRLIIYPSVYFATKISANKKILPYLLISLLVFASIGLLQYLFFPDMRYLKLLGFDDHYYRLIGSFYDPNFSGAIFAGASLLFLALGQWLMALPLVLLLTMTFSRASYLVFVLGLIYLVFTQKRWTLFIFILFLTGFIILVPKPFGEGVNLFRTFSVFSRIDSWQAGTSLFIQRPLFGWGYNTLRLFSGERFQIDNSYLYFAATTGIVGLLAFFNLLKKIFSYVKPLALRLFILAILTHSLFNNSLLYIWIYFSFWLVLGLPLKVYKES</sequence>
<comment type="caution">
    <text evidence="7">The sequence shown here is derived from an EMBL/GenBank/DDBJ whole genome shotgun (WGS) entry which is preliminary data.</text>
</comment>
<name>A0A837IQ77_9BACT</name>
<dbReference type="Pfam" id="PF04932">
    <property type="entry name" value="Wzy_C"/>
    <property type="match status" value="1"/>
</dbReference>
<keyword evidence="4 5" id="KW-0472">Membrane</keyword>
<feature type="transmembrane region" description="Helical" evidence="5">
    <location>
        <begin position="189"/>
        <end position="211"/>
    </location>
</feature>
<gene>
    <name evidence="7" type="ORF">UX01_C0003G0081</name>
</gene>
<organism evidence="7 8">
    <name type="scientific">Candidatus Collierbacteria bacterium GW2011_GWB2_45_17</name>
    <dbReference type="NCBI Taxonomy" id="1618388"/>
    <lineage>
        <taxon>Bacteria</taxon>
        <taxon>Candidatus Collieribacteriota</taxon>
    </lineage>
</organism>
<evidence type="ECO:0000256" key="5">
    <source>
        <dbReference type="SAM" id="Phobius"/>
    </source>
</evidence>
<evidence type="ECO:0000313" key="7">
    <source>
        <dbReference type="EMBL" id="KKU01028.1"/>
    </source>
</evidence>
<feature type="transmembrane region" description="Helical" evidence="5">
    <location>
        <begin position="217"/>
        <end position="237"/>
    </location>
</feature>
<feature type="transmembrane region" description="Helical" evidence="5">
    <location>
        <begin position="59"/>
        <end position="76"/>
    </location>
</feature>
<dbReference type="GO" id="GO:0016020">
    <property type="term" value="C:membrane"/>
    <property type="evidence" value="ECO:0007669"/>
    <property type="project" value="UniProtKB-SubCell"/>
</dbReference>
<dbReference type="Proteomes" id="UP000034078">
    <property type="component" value="Unassembled WGS sequence"/>
</dbReference>
<dbReference type="PANTHER" id="PTHR37422">
    <property type="entry name" value="TEICHURONIC ACID BIOSYNTHESIS PROTEIN TUAE"/>
    <property type="match status" value="1"/>
</dbReference>
<feature type="domain" description="O-antigen ligase-related" evidence="6">
    <location>
        <begin position="183"/>
        <end position="306"/>
    </location>
</feature>
<keyword evidence="3 5" id="KW-1133">Transmembrane helix</keyword>
<feature type="transmembrane region" description="Helical" evidence="5">
    <location>
        <begin position="114"/>
        <end position="135"/>
    </location>
</feature>
<dbReference type="InterPro" id="IPR007016">
    <property type="entry name" value="O-antigen_ligase-rel_domated"/>
</dbReference>
<keyword evidence="2 5" id="KW-0812">Transmembrane</keyword>
<evidence type="ECO:0000256" key="4">
    <source>
        <dbReference type="ARBA" id="ARBA00023136"/>
    </source>
</evidence>
<dbReference type="AlphaFoldDB" id="A0A837IQ77"/>
<evidence type="ECO:0000259" key="6">
    <source>
        <dbReference type="Pfam" id="PF04932"/>
    </source>
</evidence>
<dbReference type="InterPro" id="IPR051533">
    <property type="entry name" value="WaaL-like"/>
</dbReference>